<gene>
    <name evidence="2" type="ORF">WR25_14075</name>
</gene>
<name>A0A2A2J670_9BILA</name>
<feature type="signal peptide" evidence="1">
    <location>
        <begin position="1"/>
        <end position="16"/>
    </location>
</feature>
<proteinExistence type="predicted"/>
<protein>
    <submittedName>
        <fullName evidence="2">Uncharacterized protein</fullName>
    </submittedName>
</protein>
<keyword evidence="1" id="KW-0732">Signal</keyword>
<dbReference type="AlphaFoldDB" id="A0A2A2J670"/>
<comment type="caution">
    <text evidence="2">The sequence shown here is derived from an EMBL/GenBank/DDBJ whole genome shotgun (WGS) entry which is preliminary data.</text>
</comment>
<reference evidence="2 3" key="1">
    <citation type="journal article" date="2017" name="Curr. Biol.">
        <title>Genome architecture and evolution of a unichromosomal asexual nematode.</title>
        <authorList>
            <person name="Fradin H."/>
            <person name="Zegar C."/>
            <person name="Gutwein M."/>
            <person name="Lucas J."/>
            <person name="Kovtun M."/>
            <person name="Corcoran D."/>
            <person name="Baugh L.R."/>
            <person name="Kiontke K."/>
            <person name="Gunsalus K."/>
            <person name="Fitch D.H."/>
            <person name="Piano F."/>
        </authorList>
    </citation>
    <scope>NUCLEOTIDE SEQUENCE [LARGE SCALE GENOMIC DNA]</scope>
    <source>
        <strain evidence="2">PF1309</strain>
    </source>
</reference>
<keyword evidence="3" id="KW-1185">Reference proteome</keyword>
<evidence type="ECO:0000256" key="1">
    <source>
        <dbReference type="SAM" id="SignalP"/>
    </source>
</evidence>
<dbReference type="EMBL" id="LIAE01010655">
    <property type="protein sequence ID" value="PAV57181.1"/>
    <property type="molecule type" value="Genomic_DNA"/>
</dbReference>
<dbReference type="Proteomes" id="UP000218231">
    <property type="component" value="Unassembled WGS sequence"/>
</dbReference>
<sequence length="131" mass="15093">MVVVVLFGTALSAVQTLIVGDKIRWKGRTLQDRGKDNVSTSKEADGWRNDKRIDAAEKQKWKSSSNAFQYFPTALTLKHCIIRQRNENGRTEIVMQPAEMLNVERQRQRGWVRGNVPSGKWRERHMKQKGG</sequence>
<evidence type="ECO:0000313" key="2">
    <source>
        <dbReference type="EMBL" id="PAV57181.1"/>
    </source>
</evidence>
<accession>A0A2A2J670</accession>
<evidence type="ECO:0000313" key="3">
    <source>
        <dbReference type="Proteomes" id="UP000218231"/>
    </source>
</evidence>
<organism evidence="2 3">
    <name type="scientific">Diploscapter pachys</name>
    <dbReference type="NCBI Taxonomy" id="2018661"/>
    <lineage>
        <taxon>Eukaryota</taxon>
        <taxon>Metazoa</taxon>
        <taxon>Ecdysozoa</taxon>
        <taxon>Nematoda</taxon>
        <taxon>Chromadorea</taxon>
        <taxon>Rhabditida</taxon>
        <taxon>Rhabditina</taxon>
        <taxon>Rhabditomorpha</taxon>
        <taxon>Rhabditoidea</taxon>
        <taxon>Rhabditidae</taxon>
        <taxon>Diploscapter</taxon>
    </lineage>
</organism>
<feature type="chain" id="PRO_5012132506" evidence="1">
    <location>
        <begin position="17"/>
        <end position="131"/>
    </location>
</feature>